<feature type="transmembrane region" description="Helical" evidence="9">
    <location>
        <begin position="173"/>
        <end position="190"/>
    </location>
</feature>
<keyword evidence="8 9" id="KW-0472">Membrane</keyword>
<dbReference type="CDD" id="cd18547">
    <property type="entry name" value="ABC_6TM_Tm288_like"/>
    <property type="match status" value="1"/>
</dbReference>
<keyword evidence="6 12" id="KW-0067">ATP-binding</keyword>
<sequence>MARIANYNRPKNTRRTLMQMLSYLGRHKWYMLMIALLVTVSASASILGTYLLKPVINNYIIPGDIPGLVKMLILMGILYLCGALSCYVYNQMMVHISQQVVSEIRSDLFVHTQRLPLTYFDAHTHGELMSRFTNDVDTISEALNSSFAMMIQSFITITGTLAMLLILSLKLSLIVMVFLALMILFIRFNGRRSKKYFVQQQKYLGSINGFVEEMVAGQKVEKVFNHEAQDYEEFCRRNEAFRAAATKALTYSGMTVPTIVSLSYINYALSACVGGLFALAGLTDLGTLASYLVYVRQSAMPMNQFTQQINFLLAALSGAERIFDMMNEGQESDEGSVTLCNVAVDGNGEMKECAGFTQDFAWKVPAGVTVFTDADNSGQAFRLVPLKGDVRFNQVVFGYTPEKTILNGISLYAKPGQKIAFVGSTGAGKTTIINLVNRFYEINSGSITYDGIDIRDIKKDDLRRSLSMVIQDTHLFTGTIADNIRYGRLDATDGDVVNAAKVANAHSFIRRLPQGYDTVLHSDGSNLSQGQRQLLAIARAAISRPPVLILDEATSSIDTRTEKLIEKGMDALMDGRTVFVIAHRLSTVRNSKAIMVLEKGEIIERGNHDELLEQKGRYYQLYTGQFELE</sequence>
<evidence type="ECO:0000259" key="10">
    <source>
        <dbReference type="PROSITE" id="PS50893"/>
    </source>
</evidence>
<dbReference type="CDD" id="cd03254">
    <property type="entry name" value="ABCC_Glucan_exporter_like"/>
    <property type="match status" value="1"/>
</dbReference>
<dbReference type="GO" id="GO:0016887">
    <property type="term" value="F:ATP hydrolysis activity"/>
    <property type="evidence" value="ECO:0007669"/>
    <property type="project" value="InterPro"/>
</dbReference>
<dbReference type="PROSITE" id="PS50893">
    <property type="entry name" value="ABC_TRANSPORTER_2"/>
    <property type="match status" value="1"/>
</dbReference>
<dbReference type="PROSITE" id="PS50929">
    <property type="entry name" value="ABC_TM1F"/>
    <property type="match status" value="1"/>
</dbReference>
<dbReference type="Pfam" id="PF00005">
    <property type="entry name" value="ABC_tran"/>
    <property type="match status" value="1"/>
</dbReference>
<keyword evidence="7 9" id="KW-1133">Transmembrane helix</keyword>
<evidence type="ECO:0000259" key="11">
    <source>
        <dbReference type="PROSITE" id="PS50929"/>
    </source>
</evidence>
<dbReference type="GO" id="GO:0005886">
    <property type="term" value="C:plasma membrane"/>
    <property type="evidence" value="ECO:0007669"/>
    <property type="project" value="UniProtKB-SubCell"/>
</dbReference>
<dbReference type="SMART" id="SM00382">
    <property type="entry name" value="AAA"/>
    <property type="match status" value="1"/>
</dbReference>
<comment type="subcellular location">
    <subcellularLocation>
        <location evidence="1">Cell membrane</location>
        <topology evidence="1">Multi-pass membrane protein</topology>
    </subcellularLocation>
</comment>
<dbReference type="InterPro" id="IPR011527">
    <property type="entry name" value="ABC1_TM_dom"/>
</dbReference>
<protein>
    <submittedName>
        <fullName evidence="12">ABC transporter ATP-binding protein/permease</fullName>
    </submittedName>
</protein>
<evidence type="ECO:0000256" key="9">
    <source>
        <dbReference type="SAM" id="Phobius"/>
    </source>
</evidence>
<evidence type="ECO:0000313" key="12">
    <source>
        <dbReference type="EMBL" id="MCG4745733.1"/>
    </source>
</evidence>
<dbReference type="Pfam" id="PF00664">
    <property type="entry name" value="ABC_membrane"/>
    <property type="match status" value="1"/>
</dbReference>
<keyword evidence="5" id="KW-0547">Nucleotide-binding</keyword>
<keyword evidence="2" id="KW-0813">Transport</keyword>
<dbReference type="RefSeq" id="WP_238053524.1">
    <property type="nucleotide sequence ID" value="NZ_JAKNGE010000010.1"/>
</dbReference>
<name>A0AAW5C0P6_9FIRM</name>
<evidence type="ECO:0000256" key="5">
    <source>
        <dbReference type="ARBA" id="ARBA00022741"/>
    </source>
</evidence>
<dbReference type="Gene3D" id="1.20.1560.10">
    <property type="entry name" value="ABC transporter type 1, transmembrane domain"/>
    <property type="match status" value="1"/>
</dbReference>
<keyword evidence="3" id="KW-1003">Cell membrane</keyword>
<evidence type="ECO:0000256" key="6">
    <source>
        <dbReference type="ARBA" id="ARBA00022840"/>
    </source>
</evidence>
<dbReference type="Proteomes" id="UP001299608">
    <property type="component" value="Unassembled WGS sequence"/>
</dbReference>
<feature type="transmembrane region" description="Helical" evidence="9">
    <location>
        <begin position="147"/>
        <end position="167"/>
    </location>
</feature>
<dbReference type="PROSITE" id="PS00211">
    <property type="entry name" value="ABC_TRANSPORTER_1"/>
    <property type="match status" value="1"/>
</dbReference>
<dbReference type="InterPro" id="IPR003593">
    <property type="entry name" value="AAA+_ATPase"/>
</dbReference>
<dbReference type="InterPro" id="IPR027417">
    <property type="entry name" value="P-loop_NTPase"/>
</dbReference>
<gene>
    <name evidence="12" type="ORF">L0N08_09955</name>
</gene>
<comment type="caution">
    <text evidence="12">The sequence shown here is derived from an EMBL/GenBank/DDBJ whole genome shotgun (WGS) entry which is preliminary data.</text>
</comment>
<feature type="domain" description="ABC transmembrane type-1" evidence="11">
    <location>
        <begin position="32"/>
        <end position="314"/>
    </location>
</feature>
<dbReference type="SUPFAM" id="SSF52540">
    <property type="entry name" value="P-loop containing nucleoside triphosphate hydrolases"/>
    <property type="match status" value="1"/>
</dbReference>
<dbReference type="Gene3D" id="3.40.50.300">
    <property type="entry name" value="P-loop containing nucleotide triphosphate hydrolases"/>
    <property type="match status" value="1"/>
</dbReference>
<dbReference type="FunFam" id="3.40.50.300:FF:000287">
    <property type="entry name" value="Multidrug ABC transporter ATP-binding protein"/>
    <property type="match status" value="1"/>
</dbReference>
<evidence type="ECO:0000256" key="4">
    <source>
        <dbReference type="ARBA" id="ARBA00022692"/>
    </source>
</evidence>
<evidence type="ECO:0000256" key="3">
    <source>
        <dbReference type="ARBA" id="ARBA00022475"/>
    </source>
</evidence>
<dbReference type="InterPro" id="IPR036640">
    <property type="entry name" value="ABC1_TM_sf"/>
</dbReference>
<evidence type="ECO:0000256" key="7">
    <source>
        <dbReference type="ARBA" id="ARBA00022989"/>
    </source>
</evidence>
<dbReference type="AlphaFoldDB" id="A0AAW5C0P6"/>
<dbReference type="SUPFAM" id="SSF90123">
    <property type="entry name" value="ABC transporter transmembrane region"/>
    <property type="match status" value="1"/>
</dbReference>
<evidence type="ECO:0000256" key="1">
    <source>
        <dbReference type="ARBA" id="ARBA00004651"/>
    </source>
</evidence>
<evidence type="ECO:0000256" key="8">
    <source>
        <dbReference type="ARBA" id="ARBA00023136"/>
    </source>
</evidence>
<accession>A0AAW5C0P6</accession>
<feature type="domain" description="ABC transporter" evidence="10">
    <location>
        <begin position="390"/>
        <end position="624"/>
    </location>
</feature>
<proteinExistence type="predicted"/>
<evidence type="ECO:0000313" key="13">
    <source>
        <dbReference type="Proteomes" id="UP001299608"/>
    </source>
</evidence>
<dbReference type="PANTHER" id="PTHR43394:SF1">
    <property type="entry name" value="ATP-BINDING CASSETTE SUB-FAMILY B MEMBER 10, MITOCHONDRIAL"/>
    <property type="match status" value="1"/>
</dbReference>
<feature type="transmembrane region" description="Helical" evidence="9">
    <location>
        <begin position="68"/>
        <end position="89"/>
    </location>
</feature>
<feature type="transmembrane region" description="Helical" evidence="9">
    <location>
        <begin position="273"/>
        <end position="294"/>
    </location>
</feature>
<organism evidence="12 13">
    <name type="scientific">Enterocloster aldenensis</name>
    <dbReference type="NCBI Taxonomy" id="358742"/>
    <lineage>
        <taxon>Bacteria</taxon>
        <taxon>Bacillati</taxon>
        <taxon>Bacillota</taxon>
        <taxon>Clostridia</taxon>
        <taxon>Lachnospirales</taxon>
        <taxon>Lachnospiraceae</taxon>
        <taxon>Enterocloster</taxon>
    </lineage>
</organism>
<dbReference type="InterPro" id="IPR017871">
    <property type="entry name" value="ABC_transporter-like_CS"/>
</dbReference>
<keyword evidence="4 9" id="KW-0812">Transmembrane</keyword>
<dbReference type="FunFam" id="1.20.1560.10:FF:000011">
    <property type="entry name" value="Multidrug ABC transporter ATP-binding protein"/>
    <property type="match status" value="1"/>
</dbReference>
<dbReference type="GO" id="GO:0005524">
    <property type="term" value="F:ATP binding"/>
    <property type="evidence" value="ECO:0007669"/>
    <property type="project" value="UniProtKB-KW"/>
</dbReference>
<evidence type="ECO:0000256" key="2">
    <source>
        <dbReference type="ARBA" id="ARBA00022448"/>
    </source>
</evidence>
<reference evidence="12" key="1">
    <citation type="submission" date="2022-01" db="EMBL/GenBank/DDBJ databases">
        <title>Collection of gut derived symbiotic bacterial strains cultured from healthy donors.</title>
        <authorList>
            <person name="Lin H."/>
            <person name="Kohout C."/>
            <person name="Waligurski E."/>
            <person name="Pamer E.G."/>
        </authorList>
    </citation>
    <scope>NUCLEOTIDE SEQUENCE</scope>
    <source>
        <strain evidence="12">DFI.6.55</strain>
    </source>
</reference>
<dbReference type="InterPro" id="IPR039421">
    <property type="entry name" value="Type_1_exporter"/>
</dbReference>
<dbReference type="GO" id="GO:0015421">
    <property type="term" value="F:ABC-type oligopeptide transporter activity"/>
    <property type="evidence" value="ECO:0007669"/>
    <property type="project" value="TreeGrafter"/>
</dbReference>
<dbReference type="InterPro" id="IPR003439">
    <property type="entry name" value="ABC_transporter-like_ATP-bd"/>
</dbReference>
<dbReference type="EMBL" id="JAKNGE010000010">
    <property type="protein sequence ID" value="MCG4745733.1"/>
    <property type="molecule type" value="Genomic_DNA"/>
</dbReference>
<dbReference type="PANTHER" id="PTHR43394">
    <property type="entry name" value="ATP-DEPENDENT PERMEASE MDL1, MITOCHONDRIAL"/>
    <property type="match status" value="1"/>
</dbReference>